<dbReference type="PANTHER" id="PTHR23291:SF127">
    <property type="entry name" value="PROTEIN LIFEGUARD 1-LIKE"/>
    <property type="match status" value="1"/>
</dbReference>
<reference evidence="7" key="1">
    <citation type="submission" date="2019-09" db="UniProtKB">
        <authorList>
            <consortium name="WormBaseParasite"/>
        </authorList>
    </citation>
    <scope>IDENTIFICATION</scope>
</reference>
<keyword evidence="3 5" id="KW-1133">Transmembrane helix</keyword>
<comment type="similarity">
    <text evidence="5">Belongs to the BI1 family.</text>
</comment>
<dbReference type="InterPro" id="IPR006214">
    <property type="entry name" value="Bax_inhibitor_1-related"/>
</dbReference>
<evidence type="ECO:0000256" key="3">
    <source>
        <dbReference type="ARBA" id="ARBA00022989"/>
    </source>
</evidence>
<comment type="caution">
    <text evidence="5">Lacks conserved residue(s) required for the propagation of feature annotation.</text>
</comment>
<sequence length="191" mass="21357">LVCCNALARHFPCNFIVLTLFVSSLLRVTQRLSPQQITLAAGVTLMVVCVRVPPYTVGLALVTTTATCVGVIIFASQTKYDITRAPEIGTFARDVVESALGFRRHMKTLSNVRRDAEDLPQTFSNVRRGFEWNTKPHTMLSKHPSGVSIQMILGGRKYELSPEEYIYAALMLFVDIYEIFINMLNLINAAE</sequence>
<keyword evidence="4 5" id="KW-0472">Membrane</keyword>
<accession>A0A183GKF8</accession>
<dbReference type="AlphaFoldDB" id="A0A183GKF8"/>
<dbReference type="GO" id="GO:2001234">
    <property type="term" value="P:negative regulation of apoptotic signaling pathway"/>
    <property type="evidence" value="ECO:0007669"/>
    <property type="project" value="TreeGrafter"/>
</dbReference>
<proteinExistence type="inferred from homology"/>
<evidence type="ECO:0000256" key="2">
    <source>
        <dbReference type="ARBA" id="ARBA00022692"/>
    </source>
</evidence>
<dbReference type="GO" id="GO:0005783">
    <property type="term" value="C:endoplasmic reticulum"/>
    <property type="evidence" value="ECO:0007669"/>
    <property type="project" value="TreeGrafter"/>
</dbReference>
<comment type="subcellular location">
    <subcellularLocation>
        <location evidence="1">Membrane</location>
        <topology evidence="1">Multi-pass membrane protein</topology>
    </subcellularLocation>
</comment>
<dbReference type="WBParaSite" id="HPBE_0002317801-mRNA-1">
    <property type="protein sequence ID" value="HPBE_0002317801-mRNA-1"/>
    <property type="gene ID" value="HPBE_0002317801"/>
</dbReference>
<dbReference type="GO" id="GO:0016020">
    <property type="term" value="C:membrane"/>
    <property type="evidence" value="ECO:0007669"/>
    <property type="project" value="UniProtKB-SubCell"/>
</dbReference>
<organism evidence="6 7">
    <name type="scientific">Heligmosomoides polygyrus</name>
    <name type="common">Parasitic roundworm</name>
    <dbReference type="NCBI Taxonomy" id="6339"/>
    <lineage>
        <taxon>Eukaryota</taxon>
        <taxon>Metazoa</taxon>
        <taxon>Ecdysozoa</taxon>
        <taxon>Nematoda</taxon>
        <taxon>Chromadorea</taxon>
        <taxon>Rhabditida</taxon>
        <taxon>Rhabditina</taxon>
        <taxon>Rhabditomorpha</taxon>
        <taxon>Strongyloidea</taxon>
        <taxon>Heligmosomidae</taxon>
        <taxon>Heligmosomoides</taxon>
    </lineage>
</organism>
<protein>
    <submittedName>
        <fullName evidence="7">ArAE_2_N domain-containing protein</fullName>
    </submittedName>
</protein>
<evidence type="ECO:0000256" key="1">
    <source>
        <dbReference type="ARBA" id="ARBA00004141"/>
    </source>
</evidence>
<dbReference type="PANTHER" id="PTHR23291">
    <property type="entry name" value="BAX INHIBITOR-RELATED"/>
    <property type="match status" value="1"/>
</dbReference>
<feature type="transmembrane region" description="Helical" evidence="5">
    <location>
        <begin position="6"/>
        <end position="25"/>
    </location>
</feature>
<evidence type="ECO:0000256" key="4">
    <source>
        <dbReference type="ARBA" id="ARBA00023136"/>
    </source>
</evidence>
<evidence type="ECO:0000313" key="7">
    <source>
        <dbReference type="WBParaSite" id="HPBE_0002317801-mRNA-1"/>
    </source>
</evidence>
<feature type="transmembrane region" description="Helical" evidence="5">
    <location>
        <begin position="165"/>
        <end position="187"/>
    </location>
</feature>
<feature type="transmembrane region" description="Helical" evidence="5">
    <location>
        <begin position="59"/>
        <end position="76"/>
    </location>
</feature>
<evidence type="ECO:0000256" key="5">
    <source>
        <dbReference type="RuleBase" id="RU004379"/>
    </source>
</evidence>
<keyword evidence="6" id="KW-1185">Reference proteome</keyword>
<dbReference type="GO" id="GO:0005794">
    <property type="term" value="C:Golgi apparatus"/>
    <property type="evidence" value="ECO:0007669"/>
    <property type="project" value="TreeGrafter"/>
</dbReference>
<evidence type="ECO:0000313" key="6">
    <source>
        <dbReference type="Proteomes" id="UP000050761"/>
    </source>
</evidence>
<name>A0A183GKF8_HELPZ</name>
<keyword evidence="2 5" id="KW-0812">Transmembrane</keyword>
<dbReference type="Proteomes" id="UP000050761">
    <property type="component" value="Unassembled WGS sequence"/>
</dbReference>